<keyword evidence="2" id="KW-0067">ATP-binding</keyword>
<accession>A0A1I5IGH6</accession>
<dbReference type="GO" id="GO:0005524">
    <property type="term" value="F:ATP binding"/>
    <property type="evidence" value="ECO:0007669"/>
    <property type="project" value="UniProtKB-KW"/>
</dbReference>
<evidence type="ECO:0000256" key="1">
    <source>
        <dbReference type="ARBA" id="ARBA00022741"/>
    </source>
</evidence>
<dbReference type="PANTHER" id="PTHR32071">
    <property type="entry name" value="TRANSCRIPTIONAL REGULATORY PROTEIN"/>
    <property type="match status" value="1"/>
</dbReference>
<dbReference type="InterPro" id="IPR000014">
    <property type="entry name" value="PAS"/>
</dbReference>
<reference evidence="8 9" key="1">
    <citation type="submission" date="2020-07" db="EMBL/GenBank/DDBJ databases">
        <title>Organ Donor 1.</title>
        <authorList>
            <person name="Marsh A.J."/>
            <person name="Azcarate-Peril M.A."/>
        </authorList>
    </citation>
    <scope>NUCLEOTIDE SEQUENCE [LARGE SCALE GENOMIC DNA]</scope>
    <source>
        <strain evidence="8 9">AMC0717</strain>
    </source>
</reference>
<dbReference type="Gene3D" id="1.10.10.60">
    <property type="entry name" value="Homeodomain-like"/>
    <property type="match status" value="1"/>
</dbReference>
<dbReference type="Pfam" id="PF08448">
    <property type="entry name" value="PAS_4"/>
    <property type="match status" value="1"/>
</dbReference>
<evidence type="ECO:0000313" key="8">
    <source>
        <dbReference type="EMBL" id="NZA38393.1"/>
    </source>
</evidence>
<dbReference type="EMBL" id="JACCKS010000009">
    <property type="protein sequence ID" value="NZA38393.1"/>
    <property type="molecule type" value="Genomic_DNA"/>
</dbReference>
<dbReference type="RefSeq" id="WP_090411962.1">
    <property type="nucleotide sequence ID" value="NZ_CABJAI010000003.1"/>
</dbReference>
<dbReference type="PROSITE" id="PS00675">
    <property type="entry name" value="SIGMA54_INTERACT_1"/>
    <property type="match status" value="1"/>
</dbReference>
<evidence type="ECO:0000259" key="7">
    <source>
        <dbReference type="PROSITE" id="PS50112"/>
    </source>
</evidence>
<keyword evidence="1" id="KW-0547">Nucleotide-binding</keyword>
<dbReference type="InterPro" id="IPR003593">
    <property type="entry name" value="AAA+_ATPase"/>
</dbReference>
<gene>
    <name evidence="8" type="ORF">H0N91_09640</name>
</gene>
<sequence length="477" mass="54095">MGKINKEFGIDEEYLEYLRSIPVDVYIKILENCSSDVYVMDKEGKIIYVNPNSIRHYGVDPKEMIGQNNYSFRKGKWTPTALEKCVGEKRTVFAEQNYLLIGKSVSTVLTPIFDKDGEIEMVVTIANEIPEKYDMTWRKLDGEKSKAGSRSKTHTIEAEDGKDDDEIVGQSYIFCKILLTIKKVSESDVPILLTGESGVGKTLIAEYVHKTSLRASKPFWAINCATIPENLLESELFGYAPHAFTGASAKGKVGLVELADGGTLFLDEIGEMAPGLQAKLLDVLENKRFIQVGGSEMKHVDIRIVAATNANLEKLVSEKKFRSDLYWRINTINIEIPALRERREDILPLTAYFLKKYNKKYGKDIDFSPKSMAILIAYDWPGNIRQLKNLIERTVLLSTSGPVAPKELPEFMIEGTAMVEETYKESYDYILESVGKQLIRESYKKHRNMKKVAEDLDISHSKAFRLVSEYCKDLMKK</sequence>
<dbReference type="InterPro" id="IPR027417">
    <property type="entry name" value="P-loop_NTPase"/>
</dbReference>
<dbReference type="PANTHER" id="PTHR32071:SF57">
    <property type="entry name" value="C4-DICARBOXYLATE TRANSPORT TRANSCRIPTIONAL REGULATORY PROTEIN DCTD"/>
    <property type="match status" value="1"/>
</dbReference>
<dbReference type="GO" id="GO:0006355">
    <property type="term" value="P:regulation of DNA-templated transcription"/>
    <property type="evidence" value="ECO:0007669"/>
    <property type="project" value="InterPro"/>
</dbReference>
<dbReference type="NCBIfam" id="TIGR00229">
    <property type="entry name" value="sensory_box"/>
    <property type="match status" value="1"/>
</dbReference>
<evidence type="ECO:0000256" key="5">
    <source>
        <dbReference type="ARBA" id="ARBA00023163"/>
    </source>
</evidence>
<dbReference type="Pfam" id="PF25601">
    <property type="entry name" value="AAA_lid_14"/>
    <property type="match status" value="1"/>
</dbReference>
<evidence type="ECO:0000259" key="6">
    <source>
        <dbReference type="PROSITE" id="PS50045"/>
    </source>
</evidence>
<name>A0A1I5IGH6_9FIRM</name>
<dbReference type="InterPro" id="IPR025943">
    <property type="entry name" value="Sigma_54_int_dom_ATP-bd_2"/>
</dbReference>
<dbReference type="InterPro" id="IPR035965">
    <property type="entry name" value="PAS-like_dom_sf"/>
</dbReference>
<dbReference type="InterPro" id="IPR058031">
    <property type="entry name" value="AAA_lid_NorR"/>
</dbReference>
<dbReference type="Gene3D" id="3.40.50.300">
    <property type="entry name" value="P-loop containing nucleotide triphosphate hydrolases"/>
    <property type="match status" value="1"/>
</dbReference>
<dbReference type="PROSITE" id="PS00676">
    <property type="entry name" value="SIGMA54_INTERACT_2"/>
    <property type="match status" value="1"/>
</dbReference>
<dbReference type="PROSITE" id="PS50112">
    <property type="entry name" value="PAS"/>
    <property type="match status" value="1"/>
</dbReference>
<dbReference type="InterPro" id="IPR025662">
    <property type="entry name" value="Sigma_54_int_dom_ATP-bd_1"/>
</dbReference>
<dbReference type="GO" id="GO:0003677">
    <property type="term" value="F:DNA binding"/>
    <property type="evidence" value="ECO:0007669"/>
    <property type="project" value="UniProtKB-KW"/>
</dbReference>
<keyword evidence="5" id="KW-0804">Transcription</keyword>
<dbReference type="Gene3D" id="3.30.450.20">
    <property type="entry name" value="PAS domain"/>
    <property type="match status" value="1"/>
</dbReference>
<dbReference type="SUPFAM" id="SSF52540">
    <property type="entry name" value="P-loop containing nucleoside triphosphate hydrolases"/>
    <property type="match status" value="1"/>
</dbReference>
<feature type="domain" description="Sigma-54 factor interaction" evidence="6">
    <location>
        <begin position="167"/>
        <end position="396"/>
    </location>
</feature>
<feature type="domain" description="PAS" evidence="7">
    <location>
        <begin position="28"/>
        <end position="68"/>
    </location>
</feature>
<dbReference type="SMART" id="SM00382">
    <property type="entry name" value="AAA"/>
    <property type="match status" value="1"/>
</dbReference>
<dbReference type="Pfam" id="PF00158">
    <property type="entry name" value="Sigma54_activat"/>
    <property type="match status" value="1"/>
</dbReference>
<dbReference type="CDD" id="cd00130">
    <property type="entry name" value="PAS"/>
    <property type="match status" value="1"/>
</dbReference>
<dbReference type="Gene3D" id="1.10.8.60">
    <property type="match status" value="1"/>
</dbReference>
<keyword evidence="3" id="KW-0805">Transcription regulation</keyword>
<dbReference type="InterPro" id="IPR002078">
    <property type="entry name" value="Sigma_54_int"/>
</dbReference>
<protein>
    <submittedName>
        <fullName evidence="8">Sigma 54-interacting transcriptional regulator</fullName>
    </submittedName>
</protein>
<dbReference type="SUPFAM" id="SSF55785">
    <property type="entry name" value="PYP-like sensor domain (PAS domain)"/>
    <property type="match status" value="1"/>
</dbReference>
<evidence type="ECO:0000256" key="2">
    <source>
        <dbReference type="ARBA" id="ARBA00022840"/>
    </source>
</evidence>
<evidence type="ECO:0000256" key="3">
    <source>
        <dbReference type="ARBA" id="ARBA00023015"/>
    </source>
</evidence>
<evidence type="ECO:0000256" key="4">
    <source>
        <dbReference type="ARBA" id="ARBA00023125"/>
    </source>
</evidence>
<dbReference type="PROSITE" id="PS50045">
    <property type="entry name" value="SIGMA54_INTERACT_4"/>
    <property type="match status" value="1"/>
</dbReference>
<dbReference type="Proteomes" id="UP000586254">
    <property type="component" value="Unassembled WGS sequence"/>
</dbReference>
<dbReference type="InterPro" id="IPR013656">
    <property type="entry name" value="PAS_4"/>
</dbReference>
<dbReference type="PROSITE" id="PS00688">
    <property type="entry name" value="SIGMA54_INTERACT_3"/>
    <property type="match status" value="1"/>
</dbReference>
<organism evidence="8 9">
    <name type="scientific">Eubacterium callanderi</name>
    <dbReference type="NCBI Taxonomy" id="53442"/>
    <lineage>
        <taxon>Bacteria</taxon>
        <taxon>Bacillati</taxon>
        <taxon>Bacillota</taxon>
        <taxon>Clostridia</taxon>
        <taxon>Eubacteriales</taxon>
        <taxon>Eubacteriaceae</taxon>
        <taxon>Eubacterium</taxon>
    </lineage>
</organism>
<evidence type="ECO:0000313" key="9">
    <source>
        <dbReference type="Proteomes" id="UP000586254"/>
    </source>
</evidence>
<proteinExistence type="predicted"/>
<comment type="caution">
    <text evidence="8">The sequence shown here is derived from an EMBL/GenBank/DDBJ whole genome shotgun (WGS) entry which is preliminary data.</text>
</comment>
<dbReference type="InterPro" id="IPR025944">
    <property type="entry name" value="Sigma_54_int_dom_CS"/>
</dbReference>
<dbReference type="FunFam" id="3.40.50.300:FF:000006">
    <property type="entry name" value="DNA-binding transcriptional regulator NtrC"/>
    <property type="match status" value="1"/>
</dbReference>
<dbReference type="AlphaFoldDB" id="A0A1I5IGH6"/>
<keyword evidence="4" id="KW-0238">DNA-binding</keyword>
<dbReference type="CDD" id="cd00009">
    <property type="entry name" value="AAA"/>
    <property type="match status" value="1"/>
</dbReference>